<gene>
    <name evidence="2" type="primary">Contig7631.g8141</name>
    <name evidence="2" type="ORF">STYLEM_12777</name>
</gene>
<reference evidence="2 3" key="1">
    <citation type="submission" date="2014-06" db="EMBL/GenBank/DDBJ databases">
        <authorList>
            <person name="Swart Estienne"/>
        </authorList>
    </citation>
    <scope>NUCLEOTIDE SEQUENCE [LARGE SCALE GENOMIC DNA]</scope>
    <source>
        <strain evidence="2 3">130c</strain>
    </source>
</reference>
<accession>A0A078AS63</accession>
<evidence type="ECO:0008006" key="4">
    <source>
        <dbReference type="Google" id="ProtNLM"/>
    </source>
</evidence>
<evidence type="ECO:0000256" key="1">
    <source>
        <dbReference type="SAM" id="SignalP"/>
    </source>
</evidence>
<keyword evidence="1" id="KW-0732">Signal</keyword>
<proteinExistence type="predicted"/>
<feature type="chain" id="PRO_5001729667" description="Alpha-2-macroglobulin domain-containing protein" evidence="1">
    <location>
        <begin position="27"/>
        <end position="1485"/>
    </location>
</feature>
<evidence type="ECO:0000313" key="3">
    <source>
        <dbReference type="Proteomes" id="UP000039865"/>
    </source>
</evidence>
<organism evidence="2 3">
    <name type="scientific">Stylonychia lemnae</name>
    <name type="common">Ciliate</name>
    <dbReference type="NCBI Taxonomy" id="5949"/>
    <lineage>
        <taxon>Eukaryota</taxon>
        <taxon>Sar</taxon>
        <taxon>Alveolata</taxon>
        <taxon>Ciliophora</taxon>
        <taxon>Intramacronucleata</taxon>
        <taxon>Spirotrichea</taxon>
        <taxon>Stichotrichia</taxon>
        <taxon>Sporadotrichida</taxon>
        <taxon>Oxytrichidae</taxon>
        <taxon>Stylonychinae</taxon>
        <taxon>Stylonychia</taxon>
    </lineage>
</organism>
<protein>
    <recommendedName>
        <fullName evidence="4">Alpha-2-macroglobulin domain-containing protein</fullName>
    </recommendedName>
</protein>
<dbReference type="Proteomes" id="UP000039865">
    <property type="component" value="Unassembled WGS sequence"/>
</dbReference>
<dbReference type="InParanoid" id="A0A078AS63"/>
<feature type="signal peptide" evidence="1">
    <location>
        <begin position="1"/>
        <end position="26"/>
    </location>
</feature>
<dbReference type="OrthoDB" id="9998011at2759"/>
<keyword evidence="3" id="KW-1185">Reference proteome</keyword>
<name>A0A078AS63_STYLE</name>
<evidence type="ECO:0000313" key="2">
    <source>
        <dbReference type="EMBL" id="CDW83728.1"/>
    </source>
</evidence>
<dbReference type="EMBL" id="CCKQ01012117">
    <property type="protein sequence ID" value="CDW83728.1"/>
    <property type="molecule type" value="Genomic_DNA"/>
</dbReference>
<sequence length="1485" mass="169842">MQRQHIIGNLLLVLLFLLHLLVNSNCYFVVHHNEDQNLQDYDEFTDLSYQDSIVSNQLKSQLYEQSANQQPKFRLQESEMVSFINKYIYDSTSALINISTERFQTSITTDKTVYKPLDIMFAQVYVSNAFSKQPIMLKNILTSNYSVKFYLYAPDESLLYQSSDLIQNSTSHFTYKFPNNSLGGEYKLVVTGQKIQNNSISVILEDFSKQQLNINCKLGSDKYYPGDNITGELFLSRINGKSLSSIPTFSYSIKFSNQSKVTFIDQQMGFDGTGYFSFQIPKNATNQTIYYIFFIVRYQNQFQGSVCDLQMAQPSQLTIDFYPENGIMVANFSNTIYFQSFLDINRQNETNIDKTSLIARDIKTKVETTILDQTIQTSLNGMGSFRFVPQSNFDYFLQVDLGGYSGPLRKQLVFRYGMKFDTAGEIIFKIQNRNKVFNNIDTIQVLFQTNNNMNSSDVYILYIKQKEKVVYYEDLSFQKNQNKTLNISTDHFVQSNGGIFSISLLRVSTAFQNYFKSRSTTKLLPIPSVEQWTVQKGESLIYILPSQRLKIQVNTNKEAYTIGELVQYNITVIDTFTGQVIRNIDSYVTVIVSDMQSIKDSRDPTIASQQYLLSEIQTTSNILSKNRDYLDLHFRDDQNSDISLEQTYNENLDTLMAVQGWRYNIFSLQNMTALSRLQNATTLEKENIQKLFSYNIYPIPRNTSGSTLAGRVSSSSARSSTGNKPTNFYISKQTQSLDNMIQFAQNSRIYTHYLRKGYSQSKLEDQTETLQFINSMKAENGIFKGSFYLSDKQTQFRLKINAFDQTGRIGYQEIFINTQDVLEIITDMPEFYFIKGDKIRTYVSLINRSNQTLQITMNVTYDQNCFNITPNVLKFQITSQTKVNSQISISAISGCQKKLITFNVTGKASTKNPQVFNQVLTIERDIIDDEFQQQETSTGFINFTGTQSQAKLAVNQTKAYDQIIIKLFPTNSAYLSSQTARLESRCQLLQECVAPSLILSGLSLKDSQSMNITQNETQRQQLAQLIFKFQRSLSESASLINQNMSTNFEEQINLLIGLSEVQNLSFSFNSQKFQALQKAILSSRVSNTGFSNQLLIKRQAMVGSYFQNISNAYIVLALVNSGLKNNFTNEIALLQKIVDSQITTTKVVYSDSYLLSLISNIYYAINNQAQGLKYADILKQRQLTTGSLTANLTTFYLAQGTNQALETTCLSVKAWLNNYYRYQTNIQKAIQWILSQQEFHSMENLMTSVQCSSVINQFIQINEFNYSAGEAQISLTGSESKSQKYQFSNSSLFPFELTIDNPVLSEIKFDLQKVQNNKTVLINKKNQTTSENISMLYEVTLKTKIFNQNHNFQNQISDFIVTTENMDKIGTNYFDGSTILYYITVKNKKSYPLGNIIVNIRVPSCLEPNLNILDGLVNEKKIDYYQIFDKGSSIFLKIPHIAGTETFYQFIGFNQIYMGECGHASHELRILSNPEGNSNTYTLNK</sequence>